<dbReference type="Proteomes" id="UP001321473">
    <property type="component" value="Unassembled WGS sequence"/>
</dbReference>
<accession>A0AAQ4E6S3</accession>
<protein>
    <submittedName>
        <fullName evidence="3">Uncharacterized protein</fullName>
    </submittedName>
</protein>
<feature type="transmembrane region" description="Helical" evidence="2">
    <location>
        <begin position="138"/>
        <end position="161"/>
    </location>
</feature>
<organism evidence="3 4">
    <name type="scientific">Amblyomma americanum</name>
    <name type="common">Lone star tick</name>
    <dbReference type="NCBI Taxonomy" id="6943"/>
    <lineage>
        <taxon>Eukaryota</taxon>
        <taxon>Metazoa</taxon>
        <taxon>Ecdysozoa</taxon>
        <taxon>Arthropoda</taxon>
        <taxon>Chelicerata</taxon>
        <taxon>Arachnida</taxon>
        <taxon>Acari</taxon>
        <taxon>Parasitiformes</taxon>
        <taxon>Ixodida</taxon>
        <taxon>Ixodoidea</taxon>
        <taxon>Ixodidae</taxon>
        <taxon>Amblyomminae</taxon>
        <taxon>Amblyomma</taxon>
    </lineage>
</organism>
<name>A0AAQ4E6S3_AMBAM</name>
<comment type="caution">
    <text evidence="3">The sequence shown here is derived from an EMBL/GenBank/DDBJ whole genome shotgun (WGS) entry which is preliminary data.</text>
</comment>
<reference evidence="3 4" key="1">
    <citation type="journal article" date="2023" name="Arcadia Sci">
        <title>De novo assembly of a long-read Amblyomma americanum tick genome.</title>
        <authorList>
            <person name="Chou S."/>
            <person name="Poskanzer K.E."/>
            <person name="Rollins M."/>
            <person name="Thuy-Boun P.S."/>
        </authorList>
    </citation>
    <scope>NUCLEOTIDE SEQUENCE [LARGE SCALE GENOMIC DNA]</scope>
    <source>
        <strain evidence="3">F_SG_1</strain>
        <tissue evidence="3">Salivary glands</tissue>
    </source>
</reference>
<dbReference type="EMBL" id="JARKHS020021269">
    <property type="protein sequence ID" value="KAK8770352.1"/>
    <property type="molecule type" value="Genomic_DNA"/>
</dbReference>
<keyword evidence="2" id="KW-1133">Transmembrane helix</keyword>
<feature type="compositionally biased region" description="Polar residues" evidence="1">
    <location>
        <begin position="14"/>
        <end position="25"/>
    </location>
</feature>
<keyword evidence="2" id="KW-0812">Transmembrane</keyword>
<dbReference type="AlphaFoldDB" id="A0AAQ4E6S3"/>
<evidence type="ECO:0000256" key="2">
    <source>
        <dbReference type="SAM" id="Phobius"/>
    </source>
</evidence>
<keyword evidence="4" id="KW-1185">Reference proteome</keyword>
<evidence type="ECO:0000313" key="3">
    <source>
        <dbReference type="EMBL" id="KAK8770352.1"/>
    </source>
</evidence>
<evidence type="ECO:0000256" key="1">
    <source>
        <dbReference type="SAM" id="MobiDB-lite"/>
    </source>
</evidence>
<keyword evidence="2" id="KW-0472">Membrane</keyword>
<feature type="region of interest" description="Disordered" evidence="1">
    <location>
        <begin position="1"/>
        <end position="78"/>
    </location>
</feature>
<feature type="compositionally biased region" description="Pro residues" evidence="1">
    <location>
        <begin position="34"/>
        <end position="65"/>
    </location>
</feature>
<evidence type="ECO:0000313" key="4">
    <source>
        <dbReference type="Proteomes" id="UP001321473"/>
    </source>
</evidence>
<proteinExistence type="predicted"/>
<gene>
    <name evidence="3" type="ORF">V5799_013186</name>
</gene>
<sequence>MQAPTGQRERKSRASSTKYFTSLTHKASMLPGVEQPPQPPPPPPQPPPQPLLPPPPLPLPQPPGPRRQSVAPISGRNKPNVAALAGRGGFVVVPFLPLAPPGVHTTQPSYATTKTVTAWSKVSKDEDELFEGGWTRCVLHICFSCCMLVAFLFVLILYLYFMRLQQPRTDEERTATWQWNTTHCHSFRPVTGNLSASNSDLSLGVVRDNVTLALASTNEEQPSSSSEAEAD</sequence>